<dbReference type="AlphaFoldDB" id="A0A2H3ECN6"/>
<dbReference type="EMBL" id="KZ293648">
    <property type="protein sequence ID" value="PBK98243.1"/>
    <property type="molecule type" value="Genomic_DNA"/>
</dbReference>
<proteinExistence type="predicted"/>
<name>A0A2H3ECN6_ARMGA</name>
<reference evidence="2" key="1">
    <citation type="journal article" date="2017" name="Nat. Ecol. Evol.">
        <title>Genome expansion and lineage-specific genetic innovations in the forest pathogenic fungi Armillaria.</title>
        <authorList>
            <person name="Sipos G."/>
            <person name="Prasanna A.N."/>
            <person name="Walter M.C."/>
            <person name="O'Connor E."/>
            <person name="Balint B."/>
            <person name="Krizsan K."/>
            <person name="Kiss B."/>
            <person name="Hess J."/>
            <person name="Varga T."/>
            <person name="Slot J."/>
            <person name="Riley R."/>
            <person name="Boka B."/>
            <person name="Rigling D."/>
            <person name="Barry K."/>
            <person name="Lee J."/>
            <person name="Mihaltcheva S."/>
            <person name="LaButti K."/>
            <person name="Lipzen A."/>
            <person name="Waldron R."/>
            <person name="Moloney N.M."/>
            <person name="Sperisen C."/>
            <person name="Kredics L."/>
            <person name="Vagvoelgyi C."/>
            <person name="Patrignani A."/>
            <person name="Fitzpatrick D."/>
            <person name="Nagy I."/>
            <person name="Doyle S."/>
            <person name="Anderson J.B."/>
            <person name="Grigoriev I.V."/>
            <person name="Gueldener U."/>
            <person name="Muensterkoetter M."/>
            <person name="Nagy L.G."/>
        </authorList>
    </citation>
    <scope>NUCLEOTIDE SEQUENCE [LARGE SCALE GENOMIC DNA]</scope>
    <source>
        <strain evidence="2">Ar21-2</strain>
    </source>
</reference>
<dbReference type="PANTHER" id="PTHR40780">
    <property type="entry name" value="DUF3669 DOMAIN-CONTAINING PROTEIN"/>
    <property type="match status" value="1"/>
</dbReference>
<dbReference type="OrthoDB" id="2993351at2759"/>
<sequence length="320" mass="36106">MSSYRVTIKEDIPRRISMLNDGREMILLWIRSRPACYRREDVIEVQSEADAPQLQAECDTLAQIYESCHSNSFFSLPRPLAYNDPRDSHSFRRLAQSPSRPVRTGLTRRPCPLRMVALGSFAAFERPAFAMERIHSLPTEVSARIREQFYPAGAPAKGPSLLRLFFGSDFANSNVTGTFLDVTRYRQLASSEEGIADGLPGAEIVAEAMGHILGRIQVLGRYDGRGIKFVLGGNGYSGFEFYVIDFHQERGWDCTVETVGQLVDAYRSIKMYLPFPRRGDRIYETFRCGYCAAYSDHPGIADEFLDGIEALQPVSSWYPV</sequence>
<accession>A0A2H3ECN6</accession>
<dbReference type="STRING" id="47427.A0A2H3ECN6"/>
<keyword evidence="2" id="KW-1185">Reference proteome</keyword>
<dbReference type="OMA" id="AYNDPRD"/>
<dbReference type="Proteomes" id="UP000217790">
    <property type="component" value="Unassembled WGS sequence"/>
</dbReference>
<organism evidence="1 2">
    <name type="scientific">Armillaria gallica</name>
    <name type="common">Bulbous honey fungus</name>
    <name type="synonym">Armillaria bulbosa</name>
    <dbReference type="NCBI Taxonomy" id="47427"/>
    <lineage>
        <taxon>Eukaryota</taxon>
        <taxon>Fungi</taxon>
        <taxon>Dikarya</taxon>
        <taxon>Basidiomycota</taxon>
        <taxon>Agaricomycotina</taxon>
        <taxon>Agaricomycetes</taxon>
        <taxon>Agaricomycetidae</taxon>
        <taxon>Agaricales</taxon>
        <taxon>Marasmiineae</taxon>
        <taxon>Physalacriaceae</taxon>
        <taxon>Armillaria</taxon>
    </lineage>
</organism>
<gene>
    <name evidence="1" type="ORF">ARMGADRAFT_1075100</name>
</gene>
<evidence type="ECO:0000313" key="1">
    <source>
        <dbReference type="EMBL" id="PBK98243.1"/>
    </source>
</evidence>
<dbReference type="InParanoid" id="A0A2H3ECN6"/>
<evidence type="ECO:0000313" key="2">
    <source>
        <dbReference type="Proteomes" id="UP000217790"/>
    </source>
</evidence>
<dbReference type="PANTHER" id="PTHR40780:SF2">
    <property type="entry name" value="DUF3669 DOMAIN-CONTAINING PROTEIN"/>
    <property type="match status" value="1"/>
</dbReference>
<protein>
    <submittedName>
        <fullName evidence="1">Uncharacterized protein</fullName>
    </submittedName>
</protein>